<dbReference type="STRING" id="1149755.A0A2J6SCB8"/>
<evidence type="ECO:0000256" key="2">
    <source>
        <dbReference type="SAM" id="SignalP"/>
    </source>
</evidence>
<evidence type="ECO:0000313" key="4">
    <source>
        <dbReference type="Proteomes" id="UP000235786"/>
    </source>
</evidence>
<dbReference type="OrthoDB" id="4899673at2759"/>
<feature type="chain" id="PRO_5014377716" evidence="2">
    <location>
        <begin position="22"/>
        <end position="125"/>
    </location>
</feature>
<evidence type="ECO:0000313" key="3">
    <source>
        <dbReference type="EMBL" id="PMD48405.1"/>
    </source>
</evidence>
<feature type="region of interest" description="Disordered" evidence="1">
    <location>
        <begin position="106"/>
        <end position="125"/>
    </location>
</feature>
<feature type="compositionally biased region" description="Low complexity" evidence="1">
    <location>
        <begin position="108"/>
        <end position="125"/>
    </location>
</feature>
<protein>
    <submittedName>
        <fullName evidence="3">Uncharacterized protein</fullName>
    </submittedName>
</protein>
<proteinExistence type="predicted"/>
<reference evidence="3 4" key="1">
    <citation type="submission" date="2016-04" db="EMBL/GenBank/DDBJ databases">
        <title>A degradative enzymes factory behind the ericoid mycorrhizal symbiosis.</title>
        <authorList>
            <consortium name="DOE Joint Genome Institute"/>
            <person name="Martino E."/>
            <person name="Morin E."/>
            <person name="Grelet G."/>
            <person name="Kuo A."/>
            <person name="Kohler A."/>
            <person name="Daghino S."/>
            <person name="Barry K."/>
            <person name="Choi C."/>
            <person name="Cichocki N."/>
            <person name="Clum A."/>
            <person name="Copeland A."/>
            <person name="Hainaut M."/>
            <person name="Haridas S."/>
            <person name="Labutti K."/>
            <person name="Lindquist E."/>
            <person name="Lipzen A."/>
            <person name="Khouja H.-R."/>
            <person name="Murat C."/>
            <person name="Ohm R."/>
            <person name="Olson A."/>
            <person name="Spatafora J."/>
            <person name="Veneault-Fourrey C."/>
            <person name="Henrissat B."/>
            <person name="Grigoriev I."/>
            <person name="Martin F."/>
            <person name="Perotto S."/>
        </authorList>
    </citation>
    <scope>NUCLEOTIDE SEQUENCE [LARGE SCALE GENOMIC DNA]</scope>
    <source>
        <strain evidence="3 4">F</strain>
    </source>
</reference>
<dbReference type="EMBL" id="KZ613937">
    <property type="protein sequence ID" value="PMD48405.1"/>
    <property type="molecule type" value="Genomic_DNA"/>
</dbReference>
<organism evidence="3 4">
    <name type="scientific">Hyaloscypha variabilis (strain UAMH 11265 / GT02V1 / F)</name>
    <name type="common">Meliniomyces variabilis</name>
    <dbReference type="NCBI Taxonomy" id="1149755"/>
    <lineage>
        <taxon>Eukaryota</taxon>
        <taxon>Fungi</taxon>
        <taxon>Dikarya</taxon>
        <taxon>Ascomycota</taxon>
        <taxon>Pezizomycotina</taxon>
        <taxon>Leotiomycetes</taxon>
        <taxon>Helotiales</taxon>
        <taxon>Hyaloscyphaceae</taxon>
        <taxon>Hyaloscypha</taxon>
        <taxon>Hyaloscypha variabilis</taxon>
    </lineage>
</organism>
<dbReference type="AlphaFoldDB" id="A0A2J6SCB8"/>
<feature type="signal peptide" evidence="2">
    <location>
        <begin position="1"/>
        <end position="21"/>
    </location>
</feature>
<keyword evidence="2" id="KW-0732">Signal</keyword>
<evidence type="ECO:0000256" key="1">
    <source>
        <dbReference type="SAM" id="MobiDB-lite"/>
    </source>
</evidence>
<dbReference type="Proteomes" id="UP000235786">
    <property type="component" value="Unassembled WGS sequence"/>
</dbReference>
<accession>A0A2J6SCB8</accession>
<name>A0A2J6SCB8_HYAVF</name>
<keyword evidence="4" id="KW-1185">Reference proteome</keyword>
<gene>
    <name evidence="3" type="ORF">L207DRAFT_627139</name>
</gene>
<sequence>MYTSITKLMALALLVTPLVAALEVGSGSGLERRHVGGNANLASLIVREDDLLEVRHHTEAQIAAKKAKAAARALTEEEIEEDEDDALLTTLAPGGEIEARHHTEAQIAAKAAKSAKSSKNSTATA</sequence>